<sequence length="363" mass="39895">MTVNLEYVEETTQKRLALSAGELVPLGFDDLVALHGKLREPIVFPLRIRAAQVVSTEFEHLRIAEKLNVKAELQSHLGSTVLGLVKGGWLPSGLILDEDTLLLPDRCTVAALRSRFVGGEPKDGVPPDFLDFARGKALKVNPMLYAMEGTSGSRNPDAEELSALYDRAALKIGEALPKAVMFPDKEDALQGVLGLLRDQAKGFAARQRFLTKAAPLLATSVGRKRLPDLWQQLLELAERHGVARASMLVCALFSASAAHPAMNPAIRVLKPRRQYTEKNAFNALADLRSLDLLIAAGTDFPDKRVALLTEDRALALFWVGMQTHSHRRNGTSLHCAMNPHTALFVRLDKQEMEAVLKMLSESN</sequence>
<gene>
    <name evidence="1" type="ORF">EV679_0858</name>
</gene>
<dbReference type="EMBL" id="SGWZ01000001">
    <property type="protein sequence ID" value="RZS73658.1"/>
    <property type="molecule type" value="Genomic_DNA"/>
</dbReference>
<proteinExistence type="predicted"/>
<comment type="caution">
    <text evidence="1">The sequence shown here is derived from an EMBL/GenBank/DDBJ whole genome shotgun (WGS) entry which is preliminary data.</text>
</comment>
<protein>
    <submittedName>
        <fullName evidence="1">Uncharacterized protein</fullName>
    </submittedName>
</protein>
<organism evidence="1 2">
    <name type="scientific">Kerstersia gyiorum</name>
    <dbReference type="NCBI Taxonomy" id="206506"/>
    <lineage>
        <taxon>Bacteria</taxon>
        <taxon>Pseudomonadati</taxon>
        <taxon>Pseudomonadota</taxon>
        <taxon>Betaproteobacteria</taxon>
        <taxon>Burkholderiales</taxon>
        <taxon>Alcaligenaceae</taxon>
        <taxon>Kerstersia</taxon>
    </lineage>
</organism>
<dbReference type="Proteomes" id="UP000292039">
    <property type="component" value="Unassembled WGS sequence"/>
</dbReference>
<dbReference type="RefSeq" id="WP_130486575.1">
    <property type="nucleotide sequence ID" value="NZ_CBCSEB010000002.1"/>
</dbReference>
<evidence type="ECO:0000313" key="1">
    <source>
        <dbReference type="EMBL" id="RZS73658.1"/>
    </source>
</evidence>
<accession>A0A4Q7MX68</accession>
<name>A0A4Q7MX68_9BURK</name>
<dbReference type="AlphaFoldDB" id="A0A4Q7MX68"/>
<reference evidence="1 2" key="1">
    <citation type="submission" date="2019-02" db="EMBL/GenBank/DDBJ databases">
        <title>Genomic Encyclopedia of Type Strains, Phase IV (KMG-IV): sequencing the most valuable type-strain genomes for metagenomic binning, comparative biology and taxonomic classification.</title>
        <authorList>
            <person name="Goeker M."/>
        </authorList>
    </citation>
    <scope>NUCLEOTIDE SEQUENCE [LARGE SCALE GENOMIC DNA]</scope>
    <source>
        <strain evidence="1 2">DSM 16618</strain>
    </source>
</reference>
<evidence type="ECO:0000313" key="2">
    <source>
        <dbReference type="Proteomes" id="UP000292039"/>
    </source>
</evidence>